<protein>
    <recommendedName>
        <fullName evidence="6">Mid2 domain-containing protein</fullName>
    </recommendedName>
</protein>
<evidence type="ECO:0000256" key="2">
    <source>
        <dbReference type="SAM" id="Phobius"/>
    </source>
</evidence>
<gene>
    <name evidence="4" type="ORF">C8J55DRAFT_495601</name>
</gene>
<accession>A0A9W9B3T1</accession>
<dbReference type="Proteomes" id="UP001150238">
    <property type="component" value="Unassembled WGS sequence"/>
</dbReference>
<feature type="compositionally biased region" description="Low complexity" evidence="1">
    <location>
        <begin position="199"/>
        <end position="208"/>
    </location>
</feature>
<feature type="region of interest" description="Disordered" evidence="1">
    <location>
        <begin position="199"/>
        <end position="223"/>
    </location>
</feature>
<evidence type="ECO:0000313" key="5">
    <source>
        <dbReference type="Proteomes" id="UP001150238"/>
    </source>
</evidence>
<feature type="region of interest" description="Disordered" evidence="1">
    <location>
        <begin position="153"/>
        <end position="180"/>
    </location>
</feature>
<evidence type="ECO:0000256" key="1">
    <source>
        <dbReference type="SAM" id="MobiDB-lite"/>
    </source>
</evidence>
<feature type="chain" id="PRO_5040914001" description="Mid2 domain-containing protein" evidence="3">
    <location>
        <begin position="20"/>
        <end position="562"/>
    </location>
</feature>
<feature type="region of interest" description="Disordered" evidence="1">
    <location>
        <begin position="320"/>
        <end position="340"/>
    </location>
</feature>
<dbReference type="AlphaFoldDB" id="A0A9W9B3T1"/>
<sequence>MRSLVFLSVGAIAAGFSFTGVPSSVSANQASSATLIRDSSDPTAFSLLLRLTSQNGGSTIQEFSSEQGTNIPFSFTPTASGVFIIEVISNLSPISDTQEPDKIYASSSSINVAADNQASLPSSTSTSPSSSENAGTSSSSLISNAVTSSLTVSTSQTTTSSNNNGNTVSTTPSTSTLVTSNGDTSVAATAIQSEAASLTTTNHLSSSTEGTNGKGALASDSSESSTVVLVTESSTIVSVSGTARSTNDSPTSTATLAPTAATSNSLKTGMIVGIILGILAFVGLCLALLVAYTRSRRRKRTDAFKRQLMTRQISPLVFNRMTSSPSSTEGGGSGDGDGYREYVPEEDYTNVIETGTVEIAEQKESSSLSNLNSMYSEQSVHSVYSDSPSVFYTAVPIPRAVGTTTSAPSQSSPLPAPQTLSYSALDLTFNSGLKFPASISNTPSTPAPVALDSQLSTSSSQPASTSTLPQLAPGWVFPRIQPRLSQLPLPKTDRQMDIYDRKVRLQGKLIGLQGWGNVAASESQKAEMKEVNEQIQRLEILENSDWALGRSNEVPIWGLGLS</sequence>
<comment type="caution">
    <text evidence="4">The sequence shown here is derived from an EMBL/GenBank/DDBJ whole genome shotgun (WGS) entry which is preliminary data.</text>
</comment>
<name>A0A9W9B3T1_9AGAR</name>
<evidence type="ECO:0008006" key="6">
    <source>
        <dbReference type="Google" id="ProtNLM"/>
    </source>
</evidence>
<feature type="region of interest" description="Disordered" evidence="1">
    <location>
        <begin position="116"/>
        <end position="140"/>
    </location>
</feature>
<organism evidence="4 5">
    <name type="scientific">Lentinula lateritia</name>
    <dbReference type="NCBI Taxonomy" id="40482"/>
    <lineage>
        <taxon>Eukaryota</taxon>
        <taxon>Fungi</taxon>
        <taxon>Dikarya</taxon>
        <taxon>Basidiomycota</taxon>
        <taxon>Agaricomycotina</taxon>
        <taxon>Agaricomycetes</taxon>
        <taxon>Agaricomycetidae</taxon>
        <taxon>Agaricales</taxon>
        <taxon>Marasmiineae</taxon>
        <taxon>Omphalotaceae</taxon>
        <taxon>Lentinula</taxon>
    </lineage>
</organism>
<reference evidence="4" key="1">
    <citation type="submission" date="2022-08" db="EMBL/GenBank/DDBJ databases">
        <authorList>
            <consortium name="DOE Joint Genome Institute"/>
            <person name="Min B."/>
            <person name="Riley R."/>
            <person name="Sierra-Patev S."/>
            <person name="Naranjo-Ortiz M."/>
            <person name="Looney B."/>
            <person name="Konkel Z."/>
            <person name="Slot J.C."/>
            <person name="Sakamoto Y."/>
            <person name="Steenwyk J.L."/>
            <person name="Rokas A."/>
            <person name="Carro J."/>
            <person name="Camarero S."/>
            <person name="Ferreira P."/>
            <person name="Molpeceres G."/>
            <person name="Ruiz-Duenas F.J."/>
            <person name="Serrano A."/>
            <person name="Henrissat B."/>
            <person name="Drula E."/>
            <person name="Hughes K.W."/>
            <person name="Mata J.L."/>
            <person name="Ishikawa N.K."/>
            <person name="Vargas-Isla R."/>
            <person name="Ushijima S."/>
            <person name="Smith C.A."/>
            <person name="Ahrendt S."/>
            <person name="Andreopoulos W."/>
            <person name="He G."/>
            <person name="Labutti K."/>
            <person name="Lipzen A."/>
            <person name="Ng V."/>
            <person name="Sandor L."/>
            <person name="Barry K."/>
            <person name="Martinez A.T."/>
            <person name="Xiao Y."/>
            <person name="Gibbons J.G."/>
            <person name="Terashima K."/>
            <person name="Hibbett D.S."/>
            <person name="Grigoriev I.V."/>
        </authorList>
    </citation>
    <scope>NUCLEOTIDE SEQUENCE</scope>
    <source>
        <strain evidence="4">Sp2 HRB7682 ss15</strain>
    </source>
</reference>
<keyword evidence="3" id="KW-0732">Signal</keyword>
<proteinExistence type="predicted"/>
<evidence type="ECO:0000313" key="4">
    <source>
        <dbReference type="EMBL" id="KAJ4496037.1"/>
    </source>
</evidence>
<feature type="signal peptide" evidence="3">
    <location>
        <begin position="1"/>
        <end position="19"/>
    </location>
</feature>
<reference evidence="4" key="2">
    <citation type="journal article" date="2023" name="Proc. Natl. Acad. Sci. U.S.A.">
        <title>A global phylogenomic analysis of the shiitake genus Lentinula.</title>
        <authorList>
            <person name="Sierra-Patev S."/>
            <person name="Min B."/>
            <person name="Naranjo-Ortiz M."/>
            <person name="Looney B."/>
            <person name="Konkel Z."/>
            <person name="Slot J.C."/>
            <person name="Sakamoto Y."/>
            <person name="Steenwyk J.L."/>
            <person name="Rokas A."/>
            <person name="Carro J."/>
            <person name="Camarero S."/>
            <person name="Ferreira P."/>
            <person name="Molpeceres G."/>
            <person name="Ruiz-Duenas F.J."/>
            <person name="Serrano A."/>
            <person name="Henrissat B."/>
            <person name="Drula E."/>
            <person name="Hughes K.W."/>
            <person name="Mata J.L."/>
            <person name="Ishikawa N.K."/>
            <person name="Vargas-Isla R."/>
            <person name="Ushijima S."/>
            <person name="Smith C.A."/>
            <person name="Donoghue J."/>
            <person name="Ahrendt S."/>
            <person name="Andreopoulos W."/>
            <person name="He G."/>
            <person name="LaButti K."/>
            <person name="Lipzen A."/>
            <person name="Ng V."/>
            <person name="Riley R."/>
            <person name="Sandor L."/>
            <person name="Barry K."/>
            <person name="Martinez A.T."/>
            <person name="Xiao Y."/>
            <person name="Gibbons J.G."/>
            <person name="Terashima K."/>
            <person name="Grigoriev I.V."/>
            <person name="Hibbett D."/>
        </authorList>
    </citation>
    <scope>NUCLEOTIDE SEQUENCE</scope>
    <source>
        <strain evidence="4">Sp2 HRB7682 ss15</strain>
    </source>
</reference>
<feature type="transmembrane region" description="Helical" evidence="2">
    <location>
        <begin position="270"/>
        <end position="292"/>
    </location>
</feature>
<keyword evidence="2" id="KW-0812">Transmembrane</keyword>
<feature type="compositionally biased region" description="Low complexity" evidence="1">
    <location>
        <begin position="450"/>
        <end position="467"/>
    </location>
</feature>
<feature type="region of interest" description="Disordered" evidence="1">
    <location>
        <begin position="446"/>
        <end position="467"/>
    </location>
</feature>
<keyword evidence="2" id="KW-0472">Membrane</keyword>
<keyword evidence="2" id="KW-1133">Transmembrane helix</keyword>
<feature type="compositionally biased region" description="Low complexity" evidence="1">
    <location>
        <begin position="119"/>
        <end position="140"/>
    </location>
</feature>
<evidence type="ECO:0000256" key="3">
    <source>
        <dbReference type="SAM" id="SignalP"/>
    </source>
</evidence>
<dbReference type="EMBL" id="JANVFS010000001">
    <property type="protein sequence ID" value="KAJ4496037.1"/>
    <property type="molecule type" value="Genomic_DNA"/>
</dbReference>